<dbReference type="EMBL" id="DF843160">
    <property type="protein sequence ID" value="GAT47129.1"/>
    <property type="molecule type" value="Genomic_DNA"/>
</dbReference>
<gene>
    <name evidence="2" type="ORF">MCHLO_04609</name>
</gene>
<evidence type="ECO:0000313" key="3">
    <source>
        <dbReference type="Proteomes" id="UP000815677"/>
    </source>
</evidence>
<protein>
    <recommendedName>
        <fullName evidence="1">F-box domain-containing protein</fullName>
    </recommendedName>
</protein>
<evidence type="ECO:0000259" key="1">
    <source>
        <dbReference type="Pfam" id="PF12937"/>
    </source>
</evidence>
<dbReference type="Gene3D" id="1.20.1280.50">
    <property type="match status" value="1"/>
</dbReference>
<dbReference type="InterPro" id="IPR001810">
    <property type="entry name" value="F-box_dom"/>
</dbReference>
<evidence type="ECO:0000313" key="2">
    <source>
        <dbReference type="EMBL" id="GAT47129.1"/>
    </source>
</evidence>
<feature type="domain" description="F-box" evidence="1">
    <location>
        <begin position="29"/>
        <end position="86"/>
    </location>
</feature>
<dbReference type="InterPro" id="IPR036047">
    <property type="entry name" value="F-box-like_dom_sf"/>
</dbReference>
<proteinExistence type="predicted"/>
<keyword evidence="3" id="KW-1185">Reference proteome</keyword>
<dbReference type="Proteomes" id="UP000815677">
    <property type="component" value="Unassembled WGS sequence"/>
</dbReference>
<reference evidence="2" key="1">
    <citation type="submission" date="2014-09" db="EMBL/GenBank/DDBJ databases">
        <title>Genome sequence of the luminous mushroom Mycena chlorophos for searching fungal bioluminescence genes.</title>
        <authorList>
            <person name="Tanaka Y."/>
            <person name="Kasuga D."/>
            <person name="Oba Y."/>
            <person name="Hase S."/>
            <person name="Sato K."/>
            <person name="Oba Y."/>
            <person name="Sakakibara Y."/>
        </authorList>
    </citation>
    <scope>NUCLEOTIDE SEQUENCE</scope>
</reference>
<sequence length="519" mass="58256">MEAALVNLRTQRDALFKNIFAHQSLLSPIRRLPSDVLVEIFSACLPTKHYPLIHPSQPPLLFGRVCRYWRELSRATPLLWKKVHIRGLHDMHMRVANDLGEPSLIARNAPAPDRAILNRFLETLDRWLDDAGSCALSVAYIQQREDRNPQGIYPDSDPGSLAILDRILAARTQIAQFSVESDSPELDRMLGLAEGDIPALKGLALYLQGSTHPAKWLEKLPILHNAKLEKLCLSGFASPLQLPVVWSHLRVLSLLCFHASLDASTAPTAIQDTGLDQNMIHEILSRCPSLLRAAFGITVWRERRPVPPLVMHNLEHFALTIGYPIAANEPTPDVARLLESLILPKLSLFELGRFVEKFELGNADDYRASTEPQDELAVYLHPKLGQPGATLLLILAQLPRMTALHLAPYGTSSKMTSRDWMPPLDAQLFLGLENPDLCPLFRDLHIVLPSVHMGDTGVLPCVRARRPALASLHLEARSSQRIDIEEELKGLKREGLALRVDYEAEVPRWRYDILRDMDS</sequence>
<dbReference type="SUPFAM" id="SSF81383">
    <property type="entry name" value="F-box domain"/>
    <property type="match status" value="1"/>
</dbReference>
<accession>A0ABQ0L7J5</accession>
<name>A0ABQ0L7J5_MYCCL</name>
<organism evidence="2 3">
    <name type="scientific">Mycena chlorophos</name>
    <name type="common">Agaric fungus</name>
    <name type="synonym">Agaricus chlorophos</name>
    <dbReference type="NCBI Taxonomy" id="658473"/>
    <lineage>
        <taxon>Eukaryota</taxon>
        <taxon>Fungi</taxon>
        <taxon>Dikarya</taxon>
        <taxon>Basidiomycota</taxon>
        <taxon>Agaricomycotina</taxon>
        <taxon>Agaricomycetes</taxon>
        <taxon>Agaricomycetidae</taxon>
        <taxon>Agaricales</taxon>
        <taxon>Marasmiineae</taxon>
        <taxon>Mycenaceae</taxon>
        <taxon>Mycena</taxon>
    </lineage>
</organism>
<dbReference type="Pfam" id="PF12937">
    <property type="entry name" value="F-box-like"/>
    <property type="match status" value="1"/>
</dbReference>